<dbReference type="PANTHER" id="PTHR35100">
    <property type="entry name" value="FOLD PROTEIN"/>
    <property type="match status" value="1"/>
</dbReference>
<sequence>METLANVATSVPFIYIGLQAPRKDMANKMYADSIIGIGVASSLYHTSRGEIRRVFRWGDHVMISASTLCLTRALWKQRRKVSAKEIRPNGLIVASTLLLPFKPSVVTAVHIGLSEASFYREMSKKEKEGNKRLTRIHALSSILGPALFVVDGFLPEVPFIHAAWHLVAAISVATYTKLLH</sequence>
<proteinExistence type="predicted"/>
<evidence type="ECO:0000313" key="1">
    <source>
        <dbReference type="EMBL" id="KAH7307280.1"/>
    </source>
</evidence>
<dbReference type="AlphaFoldDB" id="A0A8T2S7Z9"/>
<keyword evidence="2" id="KW-1185">Reference proteome</keyword>
<gene>
    <name evidence="1" type="ORF">KP509_22G052500</name>
</gene>
<protein>
    <submittedName>
        <fullName evidence="1">Uncharacterized protein</fullName>
    </submittedName>
</protein>
<dbReference type="Proteomes" id="UP000825935">
    <property type="component" value="Chromosome 22"/>
</dbReference>
<name>A0A8T2S7Z9_CERRI</name>
<organism evidence="1 2">
    <name type="scientific">Ceratopteris richardii</name>
    <name type="common">Triangle waterfern</name>
    <dbReference type="NCBI Taxonomy" id="49495"/>
    <lineage>
        <taxon>Eukaryota</taxon>
        <taxon>Viridiplantae</taxon>
        <taxon>Streptophyta</taxon>
        <taxon>Embryophyta</taxon>
        <taxon>Tracheophyta</taxon>
        <taxon>Polypodiopsida</taxon>
        <taxon>Polypodiidae</taxon>
        <taxon>Polypodiales</taxon>
        <taxon>Pteridineae</taxon>
        <taxon>Pteridaceae</taxon>
        <taxon>Parkerioideae</taxon>
        <taxon>Ceratopteris</taxon>
    </lineage>
</organism>
<accession>A0A8T2S7Z9</accession>
<dbReference type="OrthoDB" id="534610at2759"/>
<dbReference type="EMBL" id="CM035427">
    <property type="protein sequence ID" value="KAH7307279.1"/>
    <property type="molecule type" value="Genomic_DNA"/>
</dbReference>
<reference evidence="1" key="1">
    <citation type="submission" date="2021-08" db="EMBL/GenBank/DDBJ databases">
        <title>WGS assembly of Ceratopteris richardii.</title>
        <authorList>
            <person name="Marchant D.B."/>
            <person name="Chen G."/>
            <person name="Jenkins J."/>
            <person name="Shu S."/>
            <person name="Leebens-Mack J."/>
            <person name="Grimwood J."/>
            <person name="Schmutz J."/>
            <person name="Soltis P."/>
            <person name="Soltis D."/>
            <person name="Chen Z.-H."/>
        </authorList>
    </citation>
    <scope>NUCLEOTIDE SEQUENCE</scope>
    <source>
        <strain evidence="1">Whitten #5841</strain>
        <tissue evidence="1">Leaf</tissue>
    </source>
</reference>
<comment type="caution">
    <text evidence="1">The sequence shown here is derived from an EMBL/GenBank/DDBJ whole genome shotgun (WGS) entry which is preliminary data.</text>
</comment>
<dbReference type="OMA" id="MRWADYS"/>
<dbReference type="PANTHER" id="PTHR35100:SF1">
    <property type="entry name" value="F15H11.13 PROTEIN"/>
    <property type="match status" value="1"/>
</dbReference>
<evidence type="ECO:0000313" key="2">
    <source>
        <dbReference type="Proteomes" id="UP000825935"/>
    </source>
</evidence>
<dbReference type="EMBL" id="CM035427">
    <property type="protein sequence ID" value="KAH7307280.1"/>
    <property type="molecule type" value="Genomic_DNA"/>
</dbReference>